<dbReference type="InterPro" id="IPR046865">
    <property type="entry name" value="FapA_b_solenoid"/>
</dbReference>
<accession>A0A859FEP1</accession>
<dbReference type="RefSeq" id="WP_176009446.1">
    <property type="nucleotide sequence ID" value="NZ_CP041372.2"/>
</dbReference>
<evidence type="ECO:0000256" key="1">
    <source>
        <dbReference type="SAM" id="MobiDB-lite"/>
    </source>
</evidence>
<name>A0A859FEP1_9BACI</name>
<dbReference type="EMBL" id="CP041372">
    <property type="protein sequence ID" value="QKS71411.1"/>
    <property type="molecule type" value="Genomic_DNA"/>
</dbReference>
<dbReference type="AlphaFoldDB" id="A0A859FEP1"/>
<dbReference type="Proteomes" id="UP000318138">
    <property type="component" value="Chromosome"/>
</dbReference>
<dbReference type="InterPro" id="IPR005646">
    <property type="entry name" value="FapA"/>
</dbReference>
<proteinExistence type="predicted"/>
<dbReference type="Pfam" id="PF20250">
    <property type="entry name" value="FapA_N"/>
    <property type="match status" value="1"/>
</dbReference>
<sequence length="456" mass="49926">MDLHEYFAIKVSADKLQGELIQRIHLDEPILMEDMKAFVKEFGLIHGVDDKLLQEIAEKGVSEPTVIASGTPAIHGTNASLWTILERDQDSKVENEGVRVDLRQVQDIPMVEADELVARKIPATKGTDGKAVDGTTIPSKPGKDLTLRPGKNTRIGQDELTLYSMTPGQVSKDMKTVHVYPVYEVNGDLDLKIGNIDFLGNVVIRGNVPAGFSIKARGDIRISGSVEAAHLDSEGSIYINQGVVAQGGGLINALGDIHTSFLNQANVESGKDVVVSQMILHSQVTAQGMIYCKQGKGSIVGGKSSASKGIEVNEVGNKMSTPTSLYVGVTEAALFKERSFLAQKNEAKETKEKLKPLLAMLLKKQQEGSLTAKERITLLRIKNAYKESDVKILSASEYLEELGDLHGDYHQATIKIFTRAFANTDLHFGKYRRKLASVYENVIFKIEANEITFEAM</sequence>
<dbReference type="PANTHER" id="PTHR38032">
    <property type="entry name" value="POLYMERASE-RELATED"/>
    <property type="match status" value="1"/>
</dbReference>
<dbReference type="InterPro" id="IPR046866">
    <property type="entry name" value="FapA_N"/>
</dbReference>
<feature type="region of interest" description="Disordered" evidence="1">
    <location>
        <begin position="127"/>
        <end position="151"/>
    </location>
</feature>
<dbReference type="Pfam" id="PF03961">
    <property type="entry name" value="FapA"/>
    <property type="match status" value="1"/>
</dbReference>
<evidence type="ECO:0000313" key="3">
    <source>
        <dbReference type="EMBL" id="QKS71411.1"/>
    </source>
</evidence>
<dbReference type="PANTHER" id="PTHR38032:SF1">
    <property type="entry name" value="RNA-BINDING PROTEIN KHPB N-TERMINAL DOMAIN-CONTAINING PROTEIN"/>
    <property type="match status" value="1"/>
</dbReference>
<organism evidence="3 4">
    <name type="scientific">Paenalkalicoccus suaedae</name>
    <dbReference type="NCBI Taxonomy" id="2592382"/>
    <lineage>
        <taxon>Bacteria</taxon>
        <taxon>Bacillati</taxon>
        <taxon>Bacillota</taxon>
        <taxon>Bacilli</taxon>
        <taxon>Bacillales</taxon>
        <taxon>Bacillaceae</taxon>
        <taxon>Paenalkalicoccus</taxon>
    </lineage>
</organism>
<keyword evidence="4" id="KW-1185">Reference proteome</keyword>
<evidence type="ECO:0000313" key="4">
    <source>
        <dbReference type="Proteomes" id="UP000318138"/>
    </source>
</evidence>
<dbReference type="KEGG" id="psua:FLK61_32440"/>
<protein>
    <submittedName>
        <fullName evidence="3">DUF342 domain-containing protein</fullName>
    </submittedName>
</protein>
<reference evidence="4" key="1">
    <citation type="submission" date="2019-07" db="EMBL/GenBank/DDBJ databases">
        <title>Bacillus alkalisoli sp. nov. isolated from saline soil.</title>
        <authorList>
            <person name="Sun J.-Q."/>
            <person name="Xu L."/>
        </authorList>
    </citation>
    <scope>NUCLEOTIDE SEQUENCE [LARGE SCALE GENOMIC DNA]</scope>
    <source>
        <strain evidence="4">M4U3P1</strain>
    </source>
</reference>
<feature type="domain" description="Flagellar Assembly Protein A N-terminal region" evidence="2">
    <location>
        <begin position="8"/>
        <end position="172"/>
    </location>
</feature>
<evidence type="ECO:0000259" key="2">
    <source>
        <dbReference type="Pfam" id="PF20250"/>
    </source>
</evidence>
<gene>
    <name evidence="3" type="ORF">FLK61_32440</name>
</gene>